<gene>
    <name evidence="1" type="ORF">SAMN02745751_01613</name>
</gene>
<keyword evidence="2" id="KW-1185">Reference proteome</keyword>
<dbReference type="RefSeq" id="WP_073049068.1">
    <property type="nucleotide sequence ID" value="NZ_FQZL01000009.1"/>
</dbReference>
<organism evidence="1 2">
    <name type="scientific">Dethiosulfatibacter aminovorans DSM 17477</name>
    <dbReference type="NCBI Taxonomy" id="1121476"/>
    <lineage>
        <taxon>Bacteria</taxon>
        <taxon>Bacillati</taxon>
        <taxon>Bacillota</taxon>
        <taxon>Tissierellia</taxon>
        <taxon>Dethiosulfatibacter</taxon>
    </lineage>
</organism>
<dbReference type="EMBL" id="FQZL01000009">
    <property type="protein sequence ID" value="SHJ03485.1"/>
    <property type="molecule type" value="Genomic_DNA"/>
</dbReference>
<dbReference type="STRING" id="1121476.SAMN02745751_01613"/>
<name>A0A1M6G0F3_9FIRM</name>
<accession>A0A1M6G0F3</accession>
<evidence type="ECO:0000313" key="1">
    <source>
        <dbReference type="EMBL" id="SHJ03485.1"/>
    </source>
</evidence>
<protein>
    <submittedName>
        <fullName evidence="1">Uncharacterized protein</fullName>
    </submittedName>
</protein>
<dbReference type="AlphaFoldDB" id="A0A1M6G0F3"/>
<evidence type="ECO:0000313" key="2">
    <source>
        <dbReference type="Proteomes" id="UP000184052"/>
    </source>
</evidence>
<proteinExistence type="predicted"/>
<dbReference type="Proteomes" id="UP000184052">
    <property type="component" value="Unassembled WGS sequence"/>
</dbReference>
<sequence length="94" mass="11078">MDLVEKYDFLMNKCINNGKSNLTREIKIESLLEYKATVENMCSEEINKHYRKIGENLLKGKEQYVVSDKGELEEKNTYIEVLKKINKELSDLMK</sequence>
<reference evidence="1 2" key="1">
    <citation type="submission" date="2016-11" db="EMBL/GenBank/DDBJ databases">
        <authorList>
            <person name="Jaros S."/>
            <person name="Januszkiewicz K."/>
            <person name="Wedrychowicz H."/>
        </authorList>
    </citation>
    <scope>NUCLEOTIDE SEQUENCE [LARGE SCALE GENOMIC DNA]</scope>
    <source>
        <strain evidence="1 2">DSM 17477</strain>
    </source>
</reference>